<keyword evidence="11" id="KW-0407">Ion channel</keyword>
<comment type="subcellular location">
    <subcellularLocation>
        <location evidence="1">Membrane</location>
        <topology evidence="1">Multi-pass membrane protein</topology>
    </subcellularLocation>
</comment>
<dbReference type="SUPFAM" id="SSF81324">
    <property type="entry name" value="Voltage-gated potassium channels"/>
    <property type="match status" value="1"/>
</dbReference>
<evidence type="ECO:0000256" key="7">
    <source>
        <dbReference type="ARBA" id="ARBA00022958"/>
    </source>
</evidence>
<evidence type="ECO:0000256" key="3">
    <source>
        <dbReference type="ARBA" id="ARBA00022538"/>
    </source>
</evidence>
<dbReference type="SMART" id="SM00225">
    <property type="entry name" value="BTB"/>
    <property type="match status" value="1"/>
</dbReference>
<dbReference type="InterPro" id="IPR011333">
    <property type="entry name" value="SKP1/BTB/POZ_sf"/>
</dbReference>
<evidence type="ECO:0000256" key="6">
    <source>
        <dbReference type="ARBA" id="ARBA00022882"/>
    </source>
</evidence>
<evidence type="ECO:0000256" key="2">
    <source>
        <dbReference type="ARBA" id="ARBA00022448"/>
    </source>
</evidence>
<dbReference type="PANTHER" id="PTHR11537:SF105">
    <property type="entry name" value="POTASSIUM VOLTAGE-GATED CHANNEL PROTEIN SHAL"/>
    <property type="match status" value="1"/>
</dbReference>
<dbReference type="SUPFAM" id="SSF54695">
    <property type="entry name" value="POZ domain"/>
    <property type="match status" value="1"/>
</dbReference>
<dbReference type="PANTHER" id="PTHR11537">
    <property type="entry name" value="VOLTAGE-GATED POTASSIUM CHANNEL"/>
    <property type="match status" value="1"/>
</dbReference>
<dbReference type="PRINTS" id="PR01497">
    <property type="entry name" value="SHALCHANNEL"/>
</dbReference>
<keyword evidence="2" id="KW-0813">Transport</keyword>
<feature type="domain" description="BTB" evidence="13">
    <location>
        <begin position="38"/>
        <end position="137"/>
    </location>
</feature>
<dbReference type="Proteomes" id="UP001159405">
    <property type="component" value="Unassembled WGS sequence"/>
</dbReference>
<proteinExistence type="predicted"/>
<comment type="caution">
    <text evidence="14">The sequence shown here is derived from an EMBL/GenBank/DDBJ whole genome shotgun (WGS) entry which is preliminary data.</text>
</comment>
<dbReference type="InterPro" id="IPR021645">
    <property type="entry name" value="Shal-type_N"/>
</dbReference>
<dbReference type="InterPro" id="IPR003131">
    <property type="entry name" value="T1-type_BTB"/>
</dbReference>
<keyword evidence="3" id="KW-0633">Potassium transport</keyword>
<keyword evidence="5" id="KW-0631">Potassium channel</keyword>
<accession>A0ABN8PUX6</accession>
<evidence type="ECO:0000259" key="13">
    <source>
        <dbReference type="SMART" id="SM00225"/>
    </source>
</evidence>
<dbReference type="Gene3D" id="1.10.287.70">
    <property type="match status" value="1"/>
</dbReference>
<dbReference type="Pfam" id="PF11601">
    <property type="entry name" value="Shal-type"/>
    <property type="match status" value="1"/>
</dbReference>
<keyword evidence="8 12" id="KW-1133">Transmembrane helix</keyword>
<dbReference type="Gene3D" id="3.30.710.10">
    <property type="entry name" value="Potassium Channel Kv1.1, Chain A"/>
    <property type="match status" value="1"/>
</dbReference>
<feature type="transmembrane region" description="Helical" evidence="12">
    <location>
        <begin position="316"/>
        <end position="337"/>
    </location>
</feature>
<dbReference type="Pfam" id="PF02214">
    <property type="entry name" value="BTB_2"/>
    <property type="match status" value="1"/>
</dbReference>
<dbReference type="EMBL" id="CALNXK010000090">
    <property type="protein sequence ID" value="CAH3150978.1"/>
    <property type="molecule type" value="Genomic_DNA"/>
</dbReference>
<sequence>MATDVGAWLPFARAAAVGWVPLATSPMPPPPETQKNDERVTINVSGRRFETWQNTLSRFPETLLGSDEKDYFFDSETKEYFFDRDPDLFRHVLNYYRNGKLHYPRGECVQSFEDELCFFGISEDVVYDCCWEDFRERKKECEERIFEPDKLEDGGSQNGDENTDSTFREKMWTAFQNPQSGPLASLAYYITGFFIAVSVISTVVETLPADGGNIGEVNKSIFFGLETACVVVFTIEYLARLYAAPDRCKFARDLMSIIDVVAILPFYVGLFMPDNSISGAFVTLRVFRIFRIFKFSRHSRGLRILGYTLKSCASELGFLLFSLSMAVIIFATVMYYVEKGEPNTKFESIPASFWYTIVTMTTLGYGDMVPETTPGKIVGSLCSLSGVLVIALPVPVIVSNFSRIYLQNQRADKRKAHKKARVSISKTMAGTALVSPPDKDNVPLGAGLELTQIPVSNKEKNYLDEQHTHLLQCLEKATARQFVEMEYSYKGEAMRRTPKQSSPICTPSGSPISSSVSLAAVCDNACYNRNSYTGKCMKRTRSLSEPAHQHENTFVPDHLEMNDIKGKHKANSKPHNHEKQPNNITTSAIVTMPDYETVVAVPNNIHDSAANRRYENCNNRRGSHTII</sequence>
<keyword evidence="9" id="KW-0406">Ion transport</keyword>
<keyword evidence="4 12" id="KW-0812">Transmembrane</keyword>
<evidence type="ECO:0000256" key="5">
    <source>
        <dbReference type="ARBA" id="ARBA00022826"/>
    </source>
</evidence>
<evidence type="ECO:0000256" key="11">
    <source>
        <dbReference type="ARBA" id="ARBA00023303"/>
    </source>
</evidence>
<name>A0ABN8PUX6_9CNID</name>
<dbReference type="PRINTS" id="PR00169">
    <property type="entry name" value="KCHANNEL"/>
</dbReference>
<dbReference type="InterPro" id="IPR024587">
    <property type="entry name" value="K_chnl_volt-dep_Kv4_C"/>
</dbReference>
<evidence type="ECO:0000256" key="10">
    <source>
        <dbReference type="ARBA" id="ARBA00023136"/>
    </source>
</evidence>
<dbReference type="Pfam" id="PF00520">
    <property type="entry name" value="Ion_trans"/>
    <property type="match status" value="1"/>
</dbReference>
<organism evidence="14 15">
    <name type="scientific">Porites lobata</name>
    <dbReference type="NCBI Taxonomy" id="104759"/>
    <lineage>
        <taxon>Eukaryota</taxon>
        <taxon>Metazoa</taxon>
        <taxon>Cnidaria</taxon>
        <taxon>Anthozoa</taxon>
        <taxon>Hexacorallia</taxon>
        <taxon>Scleractinia</taxon>
        <taxon>Fungiina</taxon>
        <taxon>Poritidae</taxon>
        <taxon>Porites</taxon>
    </lineage>
</organism>
<evidence type="ECO:0000313" key="14">
    <source>
        <dbReference type="EMBL" id="CAH3150978.1"/>
    </source>
</evidence>
<dbReference type="InterPro" id="IPR028325">
    <property type="entry name" value="VG_K_chnl"/>
</dbReference>
<protein>
    <recommendedName>
        <fullName evidence="13">BTB domain-containing protein</fullName>
    </recommendedName>
</protein>
<gene>
    <name evidence="14" type="ORF">PLOB_00048361</name>
</gene>
<dbReference type="InterPro" id="IPR003975">
    <property type="entry name" value="K_chnl_volt-dep_Kv4"/>
</dbReference>
<evidence type="ECO:0000256" key="1">
    <source>
        <dbReference type="ARBA" id="ARBA00004141"/>
    </source>
</evidence>
<keyword evidence="15" id="KW-1185">Reference proteome</keyword>
<reference evidence="14 15" key="1">
    <citation type="submission" date="2022-05" db="EMBL/GenBank/DDBJ databases">
        <authorList>
            <consortium name="Genoscope - CEA"/>
            <person name="William W."/>
        </authorList>
    </citation>
    <scope>NUCLEOTIDE SEQUENCE [LARGE SCALE GENOMIC DNA]</scope>
</reference>
<dbReference type="Pfam" id="PF11879">
    <property type="entry name" value="DUF3399"/>
    <property type="match status" value="1"/>
</dbReference>
<evidence type="ECO:0000256" key="9">
    <source>
        <dbReference type="ARBA" id="ARBA00023065"/>
    </source>
</evidence>
<keyword evidence="7" id="KW-0630">Potassium</keyword>
<dbReference type="InterPro" id="IPR005821">
    <property type="entry name" value="Ion_trans_dom"/>
</dbReference>
<evidence type="ECO:0000313" key="15">
    <source>
        <dbReference type="Proteomes" id="UP001159405"/>
    </source>
</evidence>
<dbReference type="Gene3D" id="1.20.120.350">
    <property type="entry name" value="Voltage-gated potassium channels. Chain C"/>
    <property type="match status" value="1"/>
</dbReference>
<evidence type="ECO:0000256" key="4">
    <source>
        <dbReference type="ARBA" id="ARBA00022692"/>
    </source>
</evidence>
<evidence type="ECO:0000256" key="8">
    <source>
        <dbReference type="ARBA" id="ARBA00022989"/>
    </source>
</evidence>
<keyword evidence="10 12" id="KW-0472">Membrane</keyword>
<dbReference type="InterPro" id="IPR000210">
    <property type="entry name" value="BTB/POZ_dom"/>
</dbReference>
<evidence type="ECO:0000256" key="12">
    <source>
        <dbReference type="SAM" id="Phobius"/>
    </source>
</evidence>
<feature type="transmembrane region" description="Helical" evidence="12">
    <location>
        <begin position="378"/>
        <end position="398"/>
    </location>
</feature>
<keyword evidence="6" id="KW-0851">Voltage-gated channel</keyword>
<feature type="transmembrane region" description="Helical" evidence="12">
    <location>
        <begin position="349"/>
        <end position="366"/>
    </location>
</feature>
<feature type="transmembrane region" description="Helical" evidence="12">
    <location>
        <begin position="254"/>
        <end position="271"/>
    </location>
</feature>
<feature type="transmembrane region" description="Helical" evidence="12">
    <location>
        <begin position="221"/>
        <end position="242"/>
    </location>
</feature>
<feature type="transmembrane region" description="Helical" evidence="12">
    <location>
        <begin position="186"/>
        <end position="209"/>
    </location>
</feature>
<dbReference type="PRINTS" id="PR01491">
    <property type="entry name" value="KVCHANNEL"/>
</dbReference>
<dbReference type="InterPro" id="IPR027359">
    <property type="entry name" value="Volt_channel_dom_sf"/>
</dbReference>
<dbReference type="InterPro" id="IPR003968">
    <property type="entry name" value="K_chnl_volt-dep_Kv"/>
</dbReference>